<dbReference type="SUPFAM" id="SSF103473">
    <property type="entry name" value="MFS general substrate transporter"/>
    <property type="match status" value="1"/>
</dbReference>
<evidence type="ECO:0000256" key="5">
    <source>
        <dbReference type="ARBA" id="ARBA00022692"/>
    </source>
</evidence>
<reference evidence="11" key="1">
    <citation type="submission" date="2021-07" db="EMBL/GenBank/DDBJ databases">
        <title>Complete genome sequencing of a Clostridium isolate.</title>
        <authorList>
            <person name="Ueki A."/>
            <person name="Tonouchi A."/>
        </authorList>
    </citation>
    <scope>NUCLEOTIDE SEQUENCE [LARGE SCALE GENOMIC DNA]</scope>
    <source>
        <strain evidence="11">C5S11</strain>
    </source>
</reference>
<dbReference type="RefSeq" id="WP_224037439.1">
    <property type="nucleotide sequence ID" value="NZ_AP024849.1"/>
</dbReference>
<evidence type="ECO:0000259" key="9">
    <source>
        <dbReference type="PROSITE" id="PS50850"/>
    </source>
</evidence>
<evidence type="ECO:0000256" key="6">
    <source>
        <dbReference type="ARBA" id="ARBA00022989"/>
    </source>
</evidence>
<accession>A0ABM7T3W5</accession>
<evidence type="ECO:0000256" key="3">
    <source>
        <dbReference type="ARBA" id="ARBA00022448"/>
    </source>
</evidence>
<keyword evidence="5 8" id="KW-0812">Transmembrane</keyword>
<feature type="transmembrane region" description="Helical" evidence="8">
    <location>
        <begin position="80"/>
        <end position="99"/>
    </location>
</feature>
<feature type="transmembrane region" description="Helical" evidence="8">
    <location>
        <begin position="307"/>
        <end position="329"/>
    </location>
</feature>
<dbReference type="Pfam" id="PF07690">
    <property type="entry name" value="MFS_1"/>
    <property type="match status" value="2"/>
</dbReference>
<keyword evidence="11" id="KW-1185">Reference proteome</keyword>
<feature type="transmembrane region" description="Helical" evidence="8">
    <location>
        <begin position="250"/>
        <end position="271"/>
    </location>
</feature>
<protein>
    <submittedName>
        <fullName evidence="10">MFS-type transporter YybF</fullName>
    </submittedName>
</protein>
<dbReference type="PANTHER" id="PTHR43271:SF1">
    <property type="entry name" value="INNER MEMBRANE TRANSPORT PROTEIN YNFM"/>
    <property type="match status" value="1"/>
</dbReference>
<organism evidence="10 11">
    <name type="scientific">Clostridium gelidum</name>
    <dbReference type="NCBI Taxonomy" id="704125"/>
    <lineage>
        <taxon>Bacteria</taxon>
        <taxon>Bacillati</taxon>
        <taxon>Bacillota</taxon>
        <taxon>Clostridia</taxon>
        <taxon>Eubacteriales</taxon>
        <taxon>Clostridiaceae</taxon>
        <taxon>Clostridium</taxon>
    </lineage>
</organism>
<gene>
    <name evidence="10" type="primary">yybF</name>
    <name evidence="10" type="ORF">psyc5s11_19690</name>
</gene>
<keyword evidence="4" id="KW-1003">Cell membrane</keyword>
<evidence type="ECO:0000256" key="1">
    <source>
        <dbReference type="ARBA" id="ARBA00004651"/>
    </source>
</evidence>
<evidence type="ECO:0000256" key="8">
    <source>
        <dbReference type="SAM" id="Phobius"/>
    </source>
</evidence>
<evidence type="ECO:0000313" key="11">
    <source>
        <dbReference type="Proteomes" id="UP000824633"/>
    </source>
</evidence>
<feature type="transmembrane region" description="Helical" evidence="8">
    <location>
        <begin position="341"/>
        <end position="363"/>
    </location>
</feature>
<feature type="transmembrane region" description="Helical" evidence="8">
    <location>
        <begin position="283"/>
        <end position="301"/>
    </location>
</feature>
<dbReference type="CDD" id="cd17324">
    <property type="entry name" value="MFS_NepI_like"/>
    <property type="match status" value="1"/>
</dbReference>
<feature type="transmembrane region" description="Helical" evidence="8">
    <location>
        <begin position="217"/>
        <end position="238"/>
    </location>
</feature>
<dbReference type="InterPro" id="IPR020846">
    <property type="entry name" value="MFS_dom"/>
</dbReference>
<feature type="transmembrane region" description="Helical" evidence="8">
    <location>
        <begin position="369"/>
        <end position="392"/>
    </location>
</feature>
<dbReference type="InterPro" id="IPR011701">
    <property type="entry name" value="MFS"/>
</dbReference>
<feature type="transmembrane region" description="Helical" evidence="8">
    <location>
        <begin position="12"/>
        <end position="30"/>
    </location>
</feature>
<dbReference type="PROSITE" id="PS50850">
    <property type="entry name" value="MFS"/>
    <property type="match status" value="1"/>
</dbReference>
<feature type="transmembrane region" description="Helical" evidence="8">
    <location>
        <begin position="50"/>
        <end position="68"/>
    </location>
</feature>
<dbReference type="Gene3D" id="1.20.1250.20">
    <property type="entry name" value="MFS general substrate transporter like domains"/>
    <property type="match status" value="1"/>
</dbReference>
<dbReference type="EMBL" id="AP024849">
    <property type="protein sequence ID" value="BCZ45902.1"/>
    <property type="molecule type" value="Genomic_DNA"/>
</dbReference>
<comment type="similarity">
    <text evidence="2">Belongs to the major facilitator superfamily.</text>
</comment>
<evidence type="ECO:0000313" key="10">
    <source>
        <dbReference type="EMBL" id="BCZ45902.1"/>
    </source>
</evidence>
<dbReference type="InterPro" id="IPR036259">
    <property type="entry name" value="MFS_trans_sf"/>
</dbReference>
<evidence type="ECO:0000256" key="4">
    <source>
        <dbReference type="ARBA" id="ARBA00022475"/>
    </source>
</evidence>
<feature type="transmembrane region" description="Helical" evidence="8">
    <location>
        <begin position="138"/>
        <end position="160"/>
    </location>
</feature>
<feature type="domain" description="Major facilitator superfamily (MFS) profile" evidence="9">
    <location>
        <begin position="10"/>
        <end position="393"/>
    </location>
</feature>
<keyword evidence="3" id="KW-0813">Transport</keyword>
<name>A0ABM7T3W5_9CLOT</name>
<dbReference type="PANTHER" id="PTHR43271">
    <property type="entry name" value="BLL2771 PROTEIN"/>
    <property type="match status" value="1"/>
</dbReference>
<proteinExistence type="inferred from homology"/>
<dbReference type="Proteomes" id="UP000824633">
    <property type="component" value="Chromosome"/>
</dbReference>
<comment type="subcellular location">
    <subcellularLocation>
        <location evidence="1">Cell membrane</location>
        <topology evidence="1">Multi-pass membrane protein</topology>
    </subcellularLocation>
</comment>
<keyword evidence="7 8" id="KW-0472">Membrane</keyword>
<evidence type="ECO:0000256" key="2">
    <source>
        <dbReference type="ARBA" id="ARBA00008335"/>
    </source>
</evidence>
<keyword evidence="6 8" id="KW-1133">Transmembrane helix</keyword>
<feature type="transmembrane region" description="Helical" evidence="8">
    <location>
        <begin position="166"/>
        <end position="185"/>
    </location>
</feature>
<evidence type="ECO:0000256" key="7">
    <source>
        <dbReference type="ARBA" id="ARBA00023136"/>
    </source>
</evidence>
<feature type="transmembrane region" description="Helical" evidence="8">
    <location>
        <begin position="105"/>
        <end position="126"/>
    </location>
</feature>
<sequence>MSYIQKGTKEFRLTSIALFAGGFNTFAILYCTQPLMPFLSKEFGVSPMTASLSLSVTTCTLAISMLLFGSISEVLGRKPIMCFSLFATSILAVLSAFVPNFNCLLILRCLQGFVLAGLPAIAMAYISEEVDKSSLGMVMGLYISGNSIGGMSGRIIIGVITDFFNWRLALGCIGLLGLMASFLFWSKLPPSRHFEGRSFEVKKLIKSTVNHLKNPKLLCLFCIGFLIMGSFVSLYNYIGYQLVESPYNLSQTLVSFIFVIYIVGTFSSTFMGRLADKHGQHKILCISLFIMLLGICTTLNINLFFKILGIALLTFGFFASHSIVSSWIGKLTMHDKAQASSLYLLFYYVGSSVGGTAGGNFWSSYGWSGVVSMISAFLITALLVLFILSAIINHNSPQN</sequence>